<dbReference type="EMBL" id="CAXAMN010019446">
    <property type="protein sequence ID" value="CAK9054342.1"/>
    <property type="molecule type" value="Genomic_DNA"/>
</dbReference>
<evidence type="ECO:0000256" key="2">
    <source>
        <dbReference type="ARBA" id="ARBA00022701"/>
    </source>
</evidence>
<evidence type="ECO:0000256" key="1">
    <source>
        <dbReference type="ARBA" id="ARBA00009636"/>
    </source>
</evidence>
<keyword evidence="6" id="KW-1185">Reference proteome</keyword>
<dbReference type="PANTHER" id="PTHR11588">
    <property type="entry name" value="TUBULIN"/>
    <property type="match status" value="1"/>
</dbReference>
<proteinExistence type="inferred from homology"/>
<dbReference type="Proteomes" id="UP001642484">
    <property type="component" value="Unassembled WGS sequence"/>
</dbReference>
<gene>
    <name evidence="5" type="ORF">CCMP2556_LOCUS27176</name>
</gene>
<sequence>MHRVALTSAWSSDVASLKDLAVMCENEQYLQLCRVLLGQERPSLDSLNSAMSGNLVRVMMPCKSVRKLYGPGCSLLHLTGHLAAHPLYRLCTVRALPQVVKGAEAFTSDSWTALQRRMVQLCEAGSLVDRPSGSPEVRSTRCRAVSASAFLWGDDLSEASLEPLKKMPLWQHSVDGMQVHADAHHVGGLDRSLGCISNCQAVLPALSSTTSRATSMLRASAYLHQYERYGLSREEMSEAILVMLQVQHDYEQLSSD</sequence>
<evidence type="ECO:0000256" key="4">
    <source>
        <dbReference type="ARBA" id="ARBA00023134"/>
    </source>
</evidence>
<reference evidence="5 6" key="1">
    <citation type="submission" date="2024-02" db="EMBL/GenBank/DDBJ databases">
        <authorList>
            <person name="Chen Y."/>
            <person name="Shah S."/>
            <person name="Dougan E. K."/>
            <person name="Thang M."/>
            <person name="Chan C."/>
        </authorList>
    </citation>
    <scope>NUCLEOTIDE SEQUENCE [LARGE SCALE GENOMIC DNA]</scope>
</reference>
<keyword evidence="3" id="KW-0547">Nucleotide-binding</keyword>
<evidence type="ECO:0000313" key="5">
    <source>
        <dbReference type="EMBL" id="CAK9054342.1"/>
    </source>
</evidence>
<keyword evidence="4" id="KW-0342">GTP-binding</keyword>
<dbReference type="PRINTS" id="PR01224">
    <property type="entry name" value="DELTATUBULIN"/>
</dbReference>
<dbReference type="Gene3D" id="3.40.50.1440">
    <property type="entry name" value="Tubulin/FtsZ, GTPase domain"/>
    <property type="match status" value="1"/>
</dbReference>
<evidence type="ECO:0000313" key="6">
    <source>
        <dbReference type="Proteomes" id="UP001642484"/>
    </source>
</evidence>
<dbReference type="InterPro" id="IPR008280">
    <property type="entry name" value="Tub_FtsZ_C"/>
</dbReference>
<comment type="caution">
    <text evidence="5">The sequence shown here is derived from an EMBL/GenBank/DDBJ whole genome shotgun (WGS) entry which is preliminary data.</text>
</comment>
<dbReference type="InterPro" id="IPR002967">
    <property type="entry name" value="Delta_tubulin"/>
</dbReference>
<dbReference type="InterPro" id="IPR036525">
    <property type="entry name" value="Tubulin/FtsZ_GTPase_sf"/>
</dbReference>
<evidence type="ECO:0000256" key="3">
    <source>
        <dbReference type="ARBA" id="ARBA00022741"/>
    </source>
</evidence>
<accession>A0ABP0MS74</accession>
<name>A0ABP0MS74_9DINO</name>
<dbReference type="SUPFAM" id="SSF55307">
    <property type="entry name" value="Tubulin C-terminal domain-like"/>
    <property type="match status" value="1"/>
</dbReference>
<keyword evidence="2" id="KW-0493">Microtubule</keyword>
<dbReference type="InterPro" id="IPR023123">
    <property type="entry name" value="Tubulin_C"/>
</dbReference>
<organism evidence="5 6">
    <name type="scientific">Durusdinium trenchii</name>
    <dbReference type="NCBI Taxonomy" id="1381693"/>
    <lineage>
        <taxon>Eukaryota</taxon>
        <taxon>Sar</taxon>
        <taxon>Alveolata</taxon>
        <taxon>Dinophyceae</taxon>
        <taxon>Suessiales</taxon>
        <taxon>Symbiodiniaceae</taxon>
        <taxon>Durusdinium</taxon>
    </lineage>
</organism>
<dbReference type="Gene3D" id="1.10.287.600">
    <property type="entry name" value="Helix hairpin bin"/>
    <property type="match status" value="1"/>
</dbReference>
<protein>
    <submittedName>
        <fullName evidence="5">Uncharacterized protein</fullName>
    </submittedName>
</protein>
<dbReference type="InterPro" id="IPR000217">
    <property type="entry name" value="Tubulin"/>
</dbReference>
<comment type="similarity">
    <text evidence="1">Belongs to the tubulin family.</text>
</comment>